<dbReference type="InterPro" id="IPR028994">
    <property type="entry name" value="Integrin_alpha_N"/>
</dbReference>
<evidence type="ECO:0000313" key="5">
    <source>
        <dbReference type="Proteomes" id="UP000477980"/>
    </source>
</evidence>
<comment type="caution">
    <text evidence="4">The sequence shown here is derived from an EMBL/GenBank/DDBJ whole genome shotgun (WGS) entry which is preliminary data.</text>
</comment>
<evidence type="ECO:0000313" key="4">
    <source>
        <dbReference type="EMBL" id="MQP15432.1"/>
    </source>
</evidence>
<feature type="chain" id="PRO_5026195356" evidence="1">
    <location>
        <begin position="28"/>
        <end position="706"/>
    </location>
</feature>
<feature type="domain" description="Rhamnogalacturonan lyase family 11 C-terminal" evidence="3">
    <location>
        <begin position="128"/>
        <end position="703"/>
    </location>
</feature>
<gene>
    <name evidence="4" type="ORF">F7D25_13695</name>
</gene>
<organism evidence="4 5">
    <name type="scientific">Segatella copri</name>
    <dbReference type="NCBI Taxonomy" id="165179"/>
    <lineage>
        <taxon>Bacteria</taxon>
        <taxon>Pseudomonadati</taxon>
        <taxon>Bacteroidota</taxon>
        <taxon>Bacteroidia</taxon>
        <taxon>Bacteroidales</taxon>
        <taxon>Prevotellaceae</taxon>
        <taxon>Segatella</taxon>
    </lineage>
</organism>
<name>A0A6G1VQY3_9BACT</name>
<sequence length="706" mass="79162">MIMQIKQMLFPMMSMVLSMAPCSHLHAQGQTPVSQMEKLDRGLVALPAQNQGIFLSWRFLGTDSKHVCFDIERDGKIIAHQVKLTNYTDRKGSAASSYRIITYQKEPRMDAPAEREVSKAVKPWNDLYRSLPINRPAGGVTPDGKSYEYTPNDCSVGDVDGDGEYEIILKWDPTNAHDNSHDGYTGEVIFDCYKFDGTQLWRINLGKNIRAGAHYTQFLVYDFDGDGKAEMICKTSTGSVDAKGKFVSDAATDAGIRELDNAADYRNSRGRIMAGPELLTVFNGETGKAMHTIWYQPNRAFGTGRQVEEGEHLENGFPAYSSVWGDKNNYGNRGERYLAGVAFLEGADKQPSAVMCRGYYTRSYLWAVDFDGKELKTKWLHASLTPNDWKVTDADGKVQKEAHGCKNTAYAQGAHSLAVGDVDGDGCDEITYGSAAINHDGTLLYSTGLGHGDAQHLADLDPDRPGLEYYMVHEEYPYGSDLRDARTGEILFRTLDKDDTGRGVAADIDAQHRGYELWCSDAPVVRDIKGKTVSAETSLSYKKNHEADHFRSNEKTSFKAVSRMPAMNFRIYWDGDLQDELLANGRPPHFPPYLQKWNGKEAVALPLSNGKQLYEMGNSVSCNWSKATPNLQADLFGDWREEVIYWDKSDASHLNIFTTNIPTEYRVPTLMHDHIYRMGVAWQNVGYNQPPHLGYYLPDHAEKIQK</sequence>
<dbReference type="Proteomes" id="UP000477980">
    <property type="component" value="Unassembled WGS sequence"/>
</dbReference>
<dbReference type="InterPro" id="IPR049366">
    <property type="entry name" value="RGL11_C"/>
</dbReference>
<evidence type="ECO:0000259" key="3">
    <source>
        <dbReference type="Pfam" id="PF21348"/>
    </source>
</evidence>
<feature type="domain" description="Rhamnogalacturonan I lyase beta-sheet" evidence="2">
    <location>
        <begin position="35"/>
        <end position="111"/>
    </location>
</feature>
<dbReference type="SUPFAM" id="SSF69318">
    <property type="entry name" value="Integrin alpha N-terminal domain"/>
    <property type="match status" value="1"/>
</dbReference>
<evidence type="ECO:0000256" key="1">
    <source>
        <dbReference type="SAM" id="SignalP"/>
    </source>
</evidence>
<keyword evidence="1" id="KW-0732">Signal</keyword>
<dbReference type="InterPro" id="IPR034641">
    <property type="entry name" value="RGL11"/>
</dbReference>
<dbReference type="InterPro" id="IPR041624">
    <property type="entry name" value="RGI_lyase"/>
</dbReference>
<proteinExistence type="predicted"/>
<dbReference type="Pfam" id="PF21348">
    <property type="entry name" value="RGL11_C"/>
    <property type="match status" value="1"/>
</dbReference>
<keyword evidence="4" id="KW-0456">Lyase</keyword>
<protein>
    <submittedName>
        <fullName evidence="4">Rhamnogalacturonan lyase</fullName>
    </submittedName>
</protein>
<dbReference type="InterPro" id="IPR013783">
    <property type="entry name" value="Ig-like_fold"/>
</dbReference>
<feature type="signal peptide" evidence="1">
    <location>
        <begin position="1"/>
        <end position="27"/>
    </location>
</feature>
<accession>A0A6G1VQY3</accession>
<dbReference type="CDD" id="cd10318">
    <property type="entry name" value="RGL11"/>
    <property type="match status" value="1"/>
</dbReference>
<evidence type="ECO:0000259" key="2">
    <source>
        <dbReference type="Pfam" id="PF18370"/>
    </source>
</evidence>
<dbReference type="EMBL" id="VZAH01000140">
    <property type="protein sequence ID" value="MQP15432.1"/>
    <property type="molecule type" value="Genomic_DNA"/>
</dbReference>
<dbReference type="GO" id="GO:0016829">
    <property type="term" value="F:lyase activity"/>
    <property type="evidence" value="ECO:0007669"/>
    <property type="project" value="UniProtKB-KW"/>
</dbReference>
<dbReference type="PANTHER" id="PTHR43118">
    <property type="entry name" value="RHAMNOGALACTURONAN LYASE (EUROFUNG)"/>
    <property type="match status" value="1"/>
</dbReference>
<reference evidence="4 5" key="1">
    <citation type="submission" date="2019-09" db="EMBL/GenBank/DDBJ databases">
        <title>Distinct polysaccharide growth profiles of human intestinal Prevotella copri isolates.</title>
        <authorList>
            <person name="Fehlner-Peach H."/>
            <person name="Magnabosco C."/>
            <person name="Raghavan V."/>
            <person name="Scher J.U."/>
            <person name="Tett A."/>
            <person name="Cox L.M."/>
            <person name="Gottsegen C."/>
            <person name="Watters A."/>
            <person name="Wiltshire- Gordon J.D."/>
            <person name="Segata N."/>
            <person name="Bonneau R."/>
            <person name="Littman D.R."/>
        </authorList>
    </citation>
    <scope>NUCLEOTIDE SEQUENCE [LARGE SCALE GENOMIC DNA]</scope>
    <source>
        <strain evidence="5">iAA917</strain>
    </source>
</reference>
<dbReference type="PANTHER" id="PTHR43118:SF1">
    <property type="entry name" value="RHAMNOGALACTURONAN LYASE (EUROFUNG)"/>
    <property type="match status" value="1"/>
</dbReference>
<dbReference type="Gene3D" id="2.60.40.10">
    <property type="entry name" value="Immunoglobulins"/>
    <property type="match status" value="1"/>
</dbReference>
<dbReference type="Pfam" id="PF18370">
    <property type="entry name" value="RGI_lyase"/>
    <property type="match status" value="1"/>
</dbReference>
<dbReference type="AlphaFoldDB" id="A0A6G1VQY3"/>